<dbReference type="SUPFAM" id="SSF51366">
    <property type="entry name" value="Ribulose-phoshate binding barrel"/>
    <property type="match status" value="1"/>
</dbReference>
<evidence type="ECO:0000256" key="10">
    <source>
        <dbReference type="ARBA" id="ARBA00047838"/>
    </source>
</evidence>
<accession>A0A3N5Y905</accession>
<dbReference type="EMBL" id="RPOK01000006">
    <property type="protein sequence ID" value="RPJ64985.1"/>
    <property type="molecule type" value="Genomic_DNA"/>
</dbReference>
<reference evidence="12 13" key="1">
    <citation type="submission" date="2018-11" db="EMBL/GenBank/DDBJ databases">
        <authorList>
            <person name="Ye M.-Q."/>
            <person name="Du Z.-J."/>
        </authorList>
    </citation>
    <scope>NUCLEOTIDE SEQUENCE [LARGE SCALE GENOMIC DNA]</scope>
    <source>
        <strain evidence="12 13">U0105</strain>
    </source>
</reference>
<comment type="caution">
    <text evidence="12">The sequence shown here is derived from an EMBL/GenBank/DDBJ whole genome shotgun (WGS) entry which is preliminary data.</text>
</comment>
<name>A0A3N5Y905_9ALTE</name>
<dbReference type="InterPro" id="IPR050064">
    <property type="entry name" value="IGPS_HisA/HisF"/>
</dbReference>
<evidence type="ECO:0000313" key="12">
    <source>
        <dbReference type="EMBL" id="RPJ64985.1"/>
    </source>
</evidence>
<keyword evidence="5 11" id="KW-0028">Amino-acid biosynthesis</keyword>
<dbReference type="GO" id="GO:0000105">
    <property type="term" value="P:L-histidine biosynthetic process"/>
    <property type="evidence" value="ECO:0007669"/>
    <property type="project" value="UniProtKB-UniPathway"/>
</dbReference>
<evidence type="ECO:0000313" key="13">
    <source>
        <dbReference type="Proteomes" id="UP000275281"/>
    </source>
</evidence>
<keyword evidence="7 12" id="KW-0456">Lyase</keyword>
<comment type="similarity">
    <text evidence="2 11">Belongs to the HisA/HisF family.</text>
</comment>
<dbReference type="Proteomes" id="UP000275281">
    <property type="component" value="Unassembled WGS sequence"/>
</dbReference>
<sequence length="253" mass="27653">MRKVRIIARIDIKNEFAIKGIQFEGLRKVGNPNELAKRYYEAGIDEIIYMDAVASYYERNSLQDVVASTCENIFVPITVGGGIRTVEDIQQMLLAGADKVAINSQAIKTPDFIQKAAQIYGSQCIVGSVEAKKVAEGRWEAYIENGREPTGIDVVEWVKKLECLGAGEILLTSVDKDGTKKGCDLELIDSIQKTCSLPLIVAGGVGKLADTRDAAQYSGVDAICVASMLHYGMESIDNIKKEIAQIDNVEVRC</sequence>
<evidence type="ECO:0000256" key="6">
    <source>
        <dbReference type="ARBA" id="ARBA00023102"/>
    </source>
</evidence>
<dbReference type="AlphaFoldDB" id="A0A3N5Y905"/>
<dbReference type="CDD" id="cd04731">
    <property type="entry name" value="HisF"/>
    <property type="match status" value="1"/>
</dbReference>
<dbReference type="RefSeq" id="WP_124029114.1">
    <property type="nucleotide sequence ID" value="NZ_JBHRSN010000013.1"/>
</dbReference>
<evidence type="ECO:0000256" key="2">
    <source>
        <dbReference type="ARBA" id="ARBA00009667"/>
    </source>
</evidence>
<evidence type="ECO:0000256" key="11">
    <source>
        <dbReference type="RuleBase" id="RU003657"/>
    </source>
</evidence>
<dbReference type="GO" id="GO:0016829">
    <property type="term" value="F:lyase activity"/>
    <property type="evidence" value="ECO:0007669"/>
    <property type="project" value="UniProtKB-KW"/>
</dbReference>
<evidence type="ECO:0000256" key="7">
    <source>
        <dbReference type="ARBA" id="ARBA00023239"/>
    </source>
</evidence>
<evidence type="ECO:0000256" key="5">
    <source>
        <dbReference type="ARBA" id="ARBA00022605"/>
    </source>
</evidence>
<dbReference type="UniPathway" id="UPA00031">
    <property type="reaction ID" value="UER00010"/>
</dbReference>
<gene>
    <name evidence="12" type="primary">hisF</name>
    <name evidence="12" type="ORF">DRW07_16835</name>
</gene>
<dbReference type="InterPro" id="IPR011060">
    <property type="entry name" value="RibuloseP-bd_barrel"/>
</dbReference>
<comment type="pathway">
    <text evidence="1">Amino-acid biosynthesis; L-histidine biosynthesis; L-histidine from 5-phospho-alpha-D-ribose 1-diphosphate: step 5/9.</text>
</comment>
<dbReference type="PANTHER" id="PTHR21235:SF2">
    <property type="entry name" value="IMIDAZOLE GLYCEROL PHOSPHATE SYNTHASE HISHF"/>
    <property type="match status" value="1"/>
</dbReference>
<dbReference type="GO" id="GO:0000107">
    <property type="term" value="F:imidazoleglycerol-phosphate synthase activity"/>
    <property type="evidence" value="ECO:0007669"/>
    <property type="project" value="InterPro"/>
</dbReference>
<keyword evidence="6 11" id="KW-0368">Histidine biosynthesis</keyword>
<dbReference type="Gene3D" id="3.20.20.70">
    <property type="entry name" value="Aldolase class I"/>
    <property type="match status" value="1"/>
</dbReference>
<evidence type="ECO:0000256" key="4">
    <source>
        <dbReference type="ARBA" id="ARBA00012809"/>
    </source>
</evidence>
<dbReference type="InterPro" id="IPR006062">
    <property type="entry name" value="His_biosynth"/>
</dbReference>
<comment type="function">
    <text evidence="8">IGPS catalyzes the conversion of PRFAR and glutamine to IGP, AICAR and glutamate. The HisF subunit catalyzes the cyclization activity that produces IGP and AICAR from PRFAR using the ammonia provided by the HisH subunit.</text>
</comment>
<dbReference type="InterPro" id="IPR004651">
    <property type="entry name" value="HisF"/>
</dbReference>
<proteinExistence type="inferred from homology"/>
<keyword evidence="13" id="KW-1185">Reference proteome</keyword>
<evidence type="ECO:0000256" key="1">
    <source>
        <dbReference type="ARBA" id="ARBA00005091"/>
    </source>
</evidence>
<evidence type="ECO:0000256" key="8">
    <source>
        <dbReference type="ARBA" id="ARBA00025475"/>
    </source>
</evidence>
<dbReference type="PANTHER" id="PTHR21235">
    <property type="entry name" value="IMIDAZOLE GLYCEROL PHOSPHATE SYNTHASE SUBUNIT HISF/H IGP SYNTHASE SUBUNIT HISF/H"/>
    <property type="match status" value="1"/>
</dbReference>
<comment type="subunit">
    <text evidence="3">Heterodimer of HisH and HisF.</text>
</comment>
<evidence type="ECO:0000256" key="9">
    <source>
        <dbReference type="ARBA" id="ARBA00030264"/>
    </source>
</evidence>
<dbReference type="Pfam" id="PF00977">
    <property type="entry name" value="His_biosynth"/>
    <property type="match status" value="1"/>
</dbReference>
<evidence type="ECO:0000256" key="3">
    <source>
        <dbReference type="ARBA" id="ARBA00011152"/>
    </source>
</evidence>
<dbReference type="OrthoDB" id="9781903at2"/>
<dbReference type="InterPro" id="IPR013785">
    <property type="entry name" value="Aldolase_TIM"/>
</dbReference>
<protein>
    <recommendedName>
        <fullName evidence="4">imidazole glycerol-phosphate synthase</fullName>
        <ecNumber evidence="4">4.3.2.10</ecNumber>
    </recommendedName>
    <alternativeName>
        <fullName evidence="9">IGP synthase cyclase subunit</fullName>
    </alternativeName>
</protein>
<comment type="catalytic activity">
    <reaction evidence="10">
        <text>5-[(5-phospho-1-deoxy-D-ribulos-1-ylimino)methylamino]-1-(5-phospho-beta-D-ribosyl)imidazole-4-carboxamide + L-glutamine = D-erythro-1-(imidazol-4-yl)glycerol 3-phosphate + 5-amino-1-(5-phospho-beta-D-ribosyl)imidazole-4-carboxamide + L-glutamate + H(+)</text>
        <dbReference type="Rhea" id="RHEA:24793"/>
        <dbReference type="ChEBI" id="CHEBI:15378"/>
        <dbReference type="ChEBI" id="CHEBI:29985"/>
        <dbReference type="ChEBI" id="CHEBI:58278"/>
        <dbReference type="ChEBI" id="CHEBI:58359"/>
        <dbReference type="ChEBI" id="CHEBI:58475"/>
        <dbReference type="ChEBI" id="CHEBI:58525"/>
        <dbReference type="EC" id="4.3.2.10"/>
    </reaction>
</comment>
<organism evidence="12 13">
    <name type="scientific">Alteromonas sediminis</name>
    <dbReference type="NCBI Taxonomy" id="2259342"/>
    <lineage>
        <taxon>Bacteria</taxon>
        <taxon>Pseudomonadati</taxon>
        <taxon>Pseudomonadota</taxon>
        <taxon>Gammaproteobacteria</taxon>
        <taxon>Alteromonadales</taxon>
        <taxon>Alteromonadaceae</taxon>
        <taxon>Alteromonas/Salinimonas group</taxon>
        <taxon>Alteromonas</taxon>
    </lineage>
</organism>
<dbReference type="EC" id="4.3.2.10" evidence="4"/>